<comment type="caution">
    <text evidence="2">The sequence shown here is derived from an EMBL/GenBank/DDBJ whole genome shotgun (WGS) entry which is preliminary data.</text>
</comment>
<sequence>MKNKTHALIINALLFQLGWFSCILGGNYIAVVCLATILAIHFYWIGNWQQERELLATVLLVGASIDSFWIQLGVIIKPGTQTALVPLWLACLWVIFATTLNHSLAWFKSHKLIAIPVGGIAGCACYAAGIQLTELSLSPNGQPIQGDKTTNLFYK</sequence>
<feature type="transmembrane region" description="Helical" evidence="1">
    <location>
        <begin position="82"/>
        <end position="100"/>
    </location>
</feature>
<proteinExistence type="predicted"/>
<dbReference type="EMBL" id="JAPMOU010000038">
    <property type="protein sequence ID" value="MDE1464577.1"/>
    <property type="molecule type" value="Genomic_DNA"/>
</dbReference>
<dbReference type="RefSeq" id="WP_274690902.1">
    <property type="nucleotide sequence ID" value="NZ_JAPMOU010000038.1"/>
</dbReference>
<accession>A0ABT5UGG7</accession>
<evidence type="ECO:0000313" key="2">
    <source>
        <dbReference type="EMBL" id="MDE1464577.1"/>
    </source>
</evidence>
<keyword evidence="1" id="KW-1133">Transmembrane helix</keyword>
<gene>
    <name evidence="2" type="ORF">ORQ98_21675</name>
</gene>
<feature type="transmembrane region" description="Helical" evidence="1">
    <location>
        <begin position="112"/>
        <end position="132"/>
    </location>
</feature>
<reference evidence="2 3" key="1">
    <citation type="submission" date="2022-11" db="EMBL/GenBank/DDBJ databases">
        <title>Spartinivicinus poritis sp. nov., isolated from scleractinian coral Porites lutea.</title>
        <authorList>
            <person name="Zhang G."/>
            <person name="Cai L."/>
            <person name="Wei Q."/>
        </authorList>
    </citation>
    <scope>NUCLEOTIDE SEQUENCE [LARGE SCALE GENOMIC DNA]</scope>
    <source>
        <strain evidence="2 3">A2-2</strain>
    </source>
</reference>
<evidence type="ECO:0000313" key="3">
    <source>
        <dbReference type="Proteomes" id="UP001528823"/>
    </source>
</evidence>
<keyword evidence="1" id="KW-0472">Membrane</keyword>
<dbReference type="Proteomes" id="UP001528823">
    <property type="component" value="Unassembled WGS sequence"/>
</dbReference>
<keyword evidence="3" id="KW-1185">Reference proteome</keyword>
<dbReference type="Pfam" id="PF11086">
    <property type="entry name" value="DUF2878"/>
    <property type="match status" value="1"/>
</dbReference>
<keyword evidence="1" id="KW-0812">Transmembrane</keyword>
<organism evidence="2 3">
    <name type="scientific">Spartinivicinus poritis</name>
    <dbReference type="NCBI Taxonomy" id="2994640"/>
    <lineage>
        <taxon>Bacteria</taxon>
        <taxon>Pseudomonadati</taxon>
        <taxon>Pseudomonadota</taxon>
        <taxon>Gammaproteobacteria</taxon>
        <taxon>Oceanospirillales</taxon>
        <taxon>Zooshikellaceae</taxon>
        <taxon>Spartinivicinus</taxon>
    </lineage>
</organism>
<feature type="transmembrane region" description="Helical" evidence="1">
    <location>
        <begin position="54"/>
        <end position="76"/>
    </location>
</feature>
<protein>
    <submittedName>
        <fullName evidence="2">DUF2878 domain-containing protein</fullName>
    </submittedName>
</protein>
<dbReference type="PROSITE" id="PS51257">
    <property type="entry name" value="PROKAR_LIPOPROTEIN"/>
    <property type="match status" value="1"/>
</dbReference>
<name>A0ABT5UGG7_9GAMM</name>
<dbReference type="InterPro" id="IPR021306">
    <property type="entry name" value="DUF2878"/>
</dbReference>
<evidence type="ECO:0000256" key="1">
    <source>
        <dbReference type="SAM" id="Phobius"/>
    </source>
</evidence>
<feature type="transmembrane region" description="Helical" evidence="1">
    <location>
        <begin position="17"/>
        <end position="42"/>
    </location>
</feature>